<protein>
    <submittedName>
        <fullName evidence="6">ACT domain-containing protein</fullName>
    </submittedName>
</protein>
<feature type="compositionally biased region" description="Low complexity" evidence="1">
    <location>
        <begin position="452"/>
        <end position="485"/>
    </location>
</feature>
<name>A0A8I0KMS0_9ACTN</name>
<evidence type="ECO:0000313" key="6">
    <source>
        <dbReference type="EMBL" id="NYI39333.1"/>
    </source>
</evidence>
<dbReference type="Proteomes" id="UP000659061">
    <property type="component" value="Unassembled WGS sequence"/>
</dbReference>
<evidence type="ECO:0000313" key="8">
    <source>
        <dbReference type="Proteomes" id="UP000659061"/>
    </source>
</evidence>
<reference evidence="6 7" key="1">
    <citation type="submission" date="2020-07" db="EMBL/GenBank/DDBJ databases">
        <title>Sequencing the genomes of 1000 actinobacteria strains.</title>
        <authorList>
            <person name="Klenk H.-P."/>
        </authorList>
    </citation>
    <scope>NUCLEOTIDE SEQUENCE [LARGE SCALE GENOMIC DNA]</scope>
    <source>
        <strain evidence="6 7">DSM 19087</strain>
    </source>
</reference>
<feature type="region of interest" description="Disordered" evidence="1">
    <location>
        <begin position="213"/>
        <end position="276"/>
    </location>
</feature>
<dbReference type="InterPro" id="IPR046542">
    <property type="entry name" value="DUF6801"/>
</dbReference>
<accession>A0A8I0KMS0</accession>
<keyword evidence="2" id="KW-1133">Transmembrane helix</keyword>
<organism evidence="5 8">
    <name type="scientific">Aeromicrobium tamlense</name>
    <dbReference type="NCBI Taxonomy" id="375541"/>
    <lineage>
        <taxon>Bacteria</taxon>
        <taxon>Bacillati</taxon>
        <taxon>Actinomycetota</taxon>
        <taxon>Actinomycetes</taxon>
        <taxon>Propionibacteriales</taxon>
        <taxon>Nocardioidaceae</taxon>
        <taxon>Aeromicrobium</taxon>
    </lineage>
</organism>
<feature type="region of interest" description="Disordered" evidence="1">
    <location>
        <begin position="109"/>
        <end position="141"/>
    </location>
</feature>
<dbReference type="AlphaFoldDB" id="A0A8I0KMS0"/>
<feature type="compositionally biased region" description="Low complexity" evidence="1">
    <location>
        <begin position="216"/>
        <end position="266"/>
    </location>
</feature>
<comment type="caution">
    <text evidence="5">The sequence shown here is derived from an EMBL/GenBank/DDBJ whole genome shotgun (WGS) entry which is preliminary data.</text>
</comment>
<evidence type="ECO:0000256" key="3">
    <source>
        <dbReference type="SAM" id="SignalP"/>
    </source>
</evidence>
<evidence type="ECO:0000313" key="7">
    <source>
        <dbReference type="Proteomes" id="UP000587211"/>
    </source>
</evidence>
<feature type="signal peptide" evidence="3">
    <location>
        <begin position="1"/>
        <end position="37"/>
    </location>
</feature>
<proteinExistence type="predicted"/>
<keyword evidence="7" id="KW-1185">Reference proteome</keyword>
<evidence type="ECO:0000313" key="5">
    <source>
        <dbReference type="EMBL" id="MBD1270009.1"/>
    </source>
</evidence>
<dbReference type="Proteomes" id="UP000587211">
    <property type="component" value="Unassembled WGS sequence"/>
</dbReference>
<gene>
    <name evidence="6" type="ORF">BJ975_002708</name>
    <name evidence="5" type="ORF">IDH50_07195</name>
</gene>
<evidence type="ECO:0000256" key="2">
    <source>
        <dbReference type="SAM" id="Phobius"/>
    </source>
</evidence>
<dbReference type="EMBL" id="JACWMT010000001">
    <property type="protein sequence ID" value="MBD1270009.1"/>
    <property type="molecule type" value="Genomic_DNA"/>
</dbReference>
<sequence length="628" mass="63891">MIRTSRTSQRLVAAGSSAAALAAAAVVGVGLVSPASAADVELEKSFDYTCQVTAGGLNLGEHVIGVLASTTAPESVSPGEVIAPRTVNITLTMPELLRQSTAMLLQGREADGESTDSAVTLTTGGETTSVPIPNLGSPRTPIPQTANEPWTIPASGTVPEITTPATATGSVVLGMPSTFSIAATIYKADDSTVPSTLTCAGPGDLSLGTIAVTAGSEPTTGPTSEPTTEPTSEPTTEPTSEPTTEPTSEPTTEPTSEPTTTPTTTPTDPPADDVDLSKRFDYTCRVTAGGLDLGSHAIGVLAETTIPSRVQVGDVISSRGVDITLTLPELLRQSTAMLLQGREAEGGSTDSSITLTTGGQTQTVAIQDLKSARTPIPQVADEPWLIPATGTVPEITVPEYAETSVRLGMPEAFTIQATIHKADGSTVPSNLTCAGPDELGLGSIPVGDAEPEPTTGPTSQPTTAPTTQPTTEPTGEPTTAPTTGPGDDEDPDAVELLSDDVLSPGDTITFAFGSNWIGKELEFELRSDPIPMGTKVVPTSGEVSVRIPTNAPAGSHDVVVLSRGEVIASVPVEILPADAAADTTDDDWVSDGYLAATGGPAVSAALLGGVLVLAGGAALVLRRRTRRS</sequence>
<keyword evidence="2" id="KW-0812">Transmembrane</keyword>
<evidence type="ECO:0000259" key="4">
    <source>
        <dbReference type="Pfam" id="PF20611"/>
    </source>
</evidence>
<dbReference type="EMBL" id="JACBZN010000001">
    <property type="protein sequence ID" value="NYI39333.1"/>
    <property type="molecule type" value="Genomic_DNA"/>
</dbReference>
<feature type="region of interest" description="Disordered" evidence="1">
    <location>
        <begin position="424"/>
        <end position="493"/>
    </location>
</feature>
<keyword evidence="2" id="KW-0472">Membrane</keyword>
<feature type="domain" description="DUF6801" evidence="4">
    <location>
        <begin position="47"/>
        <end position="207"/>
    </location>
</feature>
<feature type="chain" id="PRO_5034369943" evidence="3">
    <location>
        <begin position="38"/>
        <end position="628"/>
    </location>
</feature>
<feature type="domain" description="DUF6801" evidence="4">
    <location>
        <begin position="281"/>
        <end position="435"/>
    </location>
</feature>
<feature type="transmembrane region" description="Helical" evidence="2">
    <location>
        <begin position="601"/>
        <end position="621"/>
    </location>
</feature>
<dbReference type="Pfam" id="PF20611">
    <property type="entry name" value="DUF6801"/>
    <property type="match status" value="2"/>
</dbReference>
<reference evidence="5" key="2">
    <citation type="submission" date="2020-09" db="EMBL/GenBank/DDBJ databases">
        <title>Novel species in genus Aeromicrobium.</title>
        <authorList>
            <person name="Zhang G."/>
        </authorList>
    </citation>
    <scope>NUCLEOTIDE SEQUENCE</scope>
    <source>
        <strain evidence="5">SSW1-57</strain>
    </source>
</reference>
<evidence type="ECO:0000256" key="1">
    <source>
        <dbReference type="SAM" id="MobiDB-lite"/>
    </source>
</evidence>
<feature type="compositionally biased region" description="Polar residues" evidence="1">
    <location>
        <begin position="115"/>
        <end position="131"/>
    </location>
</feature>
<keyword evidence="3" id="KW-0732">Signal</keyword>